<name>A0ACC2I936_9PLEO</name>
<dbReference type="Proteomes" id="UP001153331">
    <property type="component" value="Unassembled WGS sequence"/>
</dbReference>
<reference evidence="1" key="1">
    <citation type="submission" date="2022-11" db="EMBL/GenBank/DDBJ databases">
        <title>Genome Sequence of Boeremia exigua.</title>
        <authorList>
            <person name="Buettner E."/>
        </authorList>
    </citation>
    <scope>NUCLEOTIDE SEQUENCE</scope>
    <source>
        <strain evidence="1">CU02</strain>
    </source>
</reference>
<comment type="caution">
    <text evidence="1">The sequence shown here is derived from an EMBL/GenBank/DDBJ whole genome shotgun (WGS) entry which is preliminary data.</text>
</comment>
<keyword evidence="2" id="KW-1185">Reference proteome</keyword>
<sequence>MVLIDKTLLSRIFVALQVLQTCGINIRRANETCQIDLQPNTIDIANTSYVNHVRSVKIPSGRTYRYVFSPPFESDKPYLLFLHGFPDSSYGWINQIEYFKRHGYGVIAPDMLGYGGTDKPVALEDYRLKTVGSELMDLLDCEGLSQVVAIGHDFGSAALSILQSYYPDRLLGLSFLTLGYTPPGGDLPLAAIEAINNQTNALVGYPIFGYFPFHITEEAIAAYDNHLDSAYSVWFTNNATYQRDHLAPLDKLETWLTEDRQAPYGGTYITEATKEQWKTIVKAQGGLGRGLKWYTALLSGINQADAAGLYERRLKDSFDHSPLTEVNKAVLNSAVPDQGQRKTPPRAGVLTYEGDARTLQNGGLVCAVSCMIRQLAAHAKLRQASLNPPCSKLRLQYRQQLDQPVLYPSGPLSTRLRSPLCNEEPYCWLHQTLGMFSSSATCPAEARLSTFFDPSQPRESFADAEIEEIKLLLRRCTHYGYASVAPRTFIVLCYIGHLQVLHQLLAEEFGDSWFPIGKCSLPSFLDPRIKAAIVEHQHIIFTKSIDLEKGIHCYLDATEELPFTRINYIGSGSYGQVSRIESKVTCKNYALKTIRRRAAYGTKSRYVMREFISEMKIMKRLRHQHIVQYVGSYTDTRDLGLVMSPVADCDLAVYLKTYCTQPMFYPTLRTFYGCLASALAYLHENRIKHRDIKPHNILVYKASVLLTDFGLSHESLDTTSGTSPGTDRYKSPEVAAFGERNSTTDVWSLGCVFLEMLAALNGYDIEWLKSYYARIGTHSTNFYANVSATQQLLSYWRRAISLNYVKPVIWIETMLVTDRSTRPTAAQVVSEITASEDGTRFMYSCNACGDDFSDSDSMPVADHSSVVVENFPRTRSRPRRAADSLQHAIASGKHVPNNTRNSGYNIEHVGFLCGGALYTFCRPVPVIFGKCIEQILAIEGRQFQGSLISQPYVGSRCEERFAQLKREFDTSPDYGRSINLNRYTLFDCVSVLLDYIATIPELLGRERSKTKHCGPRLRSEKDFAVIIATLPEQKFELILVTIAFFAAYAELGGAHAKLKLTPSLNYRGWISRLAELLHVIVVRNLGPGDKLSIQTLGLVLETPLRFRSIAMTERSKRAQTLDQLPSQPLFRKKVGAPTGYRSYQDKPRDEYWSSCATKGQESEQDDDTSDRETWSSEDITIEDYDSEQFDAIDLDQVPSQVQASDTGHSFGTQKAVDPSLYEQSPRTTPKQSQNQSRLHESRLIQRRDTVVETLAITAQPTTMTRSRFVQQRQIGSKEAPELNEPYRPGLWGISVSEAVDVAGYSINSMLLTIYGSKIPYSGRVPIVVAKCIEKVICSDNEAGTTAAHYLRSMKYRRNPEHFAQLKEAFNAPPSYGIDIDWNNYTATDAIDVLFDYLKSLCEPLIPSNLSCKLPSLDSYIQRDYVPSDLASLHVYGICLAKMPESSRQLLLILIAFLASRLGCAEEFPDDNNDGLYDEVASQWGSVLSHPLDYRTATFTLLIVNAGYFLNRANGKPPTPAEWDTHIKSRASLINKNEVENIQQDEVQQRKAESMLEKDSAGAAMSSISEEQLQAPEHDSNHDGELETAKAYDYEDQRDGDEDPKHTHRPIVEDVVLEDEHRIELLPPDDDKTVLNRDMRLPERTRICETVELEDKELAHRNQTQSTAELEGTVNEVHLLSVSSPDLTPAEPETVPASSSTARIAPYRESDEVLHDESCAGNQDAPRRNESVPAPPHPQTIQDPIATSDLTGNDWQQYLEGVSSPPTPKLESRLSRPELPRLNITSVDDGVIVETPSVTFVQEGRLTPIEPPLEPNRADDAKAAENTVHRKGNHRRSVSSGRSSTNGFRPRSSAGGSVKSEKRRSRDKDEMQAVQKQRQDDKKPPKKPTGWFGRPKKGFRAWVHGIHGDDVNAQSSSSALSR</sequence>
<gene>
    <name evidence="1" type="ORF">OPT61_g5809</name>
</gene>
<protein>
    <submittedName>
        <fullName evidence="1">Uncharacterized protein</fullName>
    </submittedName>
</protein>
<proteinExistence type="predicted"/>
<evidence type="ECO:0000313" key="1">
    <source>
        <dbReference type="EMBL" id="KAJ8111650.1"/>
    </source>
</evidence>
<accession>A0ACC2I936</accession>
<evidence type="ECO:0000313" key="2">
    <source>
        <dbReference type="Proteomes" id="UP001153331"/>
    </source>
</evidence>
<organism evidence="1 2">
    <name type="scientific">Boeremia exigua</name>
    <dbReference type="NCBI Taxonomy" id="749465"/>
    <lineage>
        <taxon>Eukaryota</taxon>
        <taxon>Fungi</taxon>
        <taxon>Dikarya</taxon>
        <taxon>Ascomycota</taxon>
        <taxon>Pezizomycotina</taxon>
        <taxon>Dothideomycetes</taxon>
        <taxon>Pleosporomycetidae</taxon>
        <taxon>Pleosporales</taxon>
        <taxon>Pleosporineae</taxon>
        <taxon>Didymellaceae</taxon>
        <taxon>Boeremia</taxon>
    </lineage>
</organism>
<dbReference type="EMBL" id="JAPHNI010000387">
    <property type="protein sequence ID" value="KAJ8111650.1"/>
    <property type="molecule type" value="Genomic_DNA"/>
</dbReference>